<dbReference type="Gene3D" id="3.30.40.10">
    <property type="entry name" value="Zinc/RING finger domain, C3HC4 (zinc finger)"/>
    <property type="match status" value="1"/>
</dbReference>
<keyword evidence="14" id="KW-1185">Reference proteome</keyword>
<name>A0A182WVI7_ANOQN</name>
<evidence type="ECO:0000256" key="10">
    <source>
        <dbReference type="SAM" id="MobiDB-lite"/>
    </source>
</evidence>
<dbReference type="InterPro" id="IPR025754">
    <property type="entry name" value="TRC8_N_dom"/>
</dbReference>
<keyword evidence="4 9" id="KW-0863">Zinc-finger</keyword>
<feature type="transmembrane region" description="Helical" evidence="11">
    <location>
        <begin position="189"/>
        <end position="209"/>
    </location>
</feature>
<dbReference type="STRING" id="34691.A0A182WVI7"/>
<dbReference type="InterPro" id="IPR013083">
    <property type="entry name" value="Znf_RING/FYVE/PHD"/>
</dbReference>
<feature type="compositionally biased region" description="Low complexity" evidence="10">
    <location>
        <begin position="779"/>
        <end position="822"/>
    </location>
</feature>
<feature type="transmembrane region" description="Helical" evidence="11">
    <location>
        <begin position="492"/>
        <end position="514"/>
    </location>
</feature>
<dbReference type="PANTHER" id="PTHR22763:SF163">
    <property type="entry name" value="E3 UBIQUITIN-PROTEIN LIGASE RNF139"/>
    <property type="match status" value="1"/>
</dbReference>
<dbReference type="FunFam" id="3.30.40.10:FF:000166">
    <property type="entry name" value="E3 ubiquitin-protein ligase RNF139"/>
    <property type="match status" value="1"/>
</dbReference>
<reference evidence="13" key="1">
    <citation type="submission" date="2020-05" db="UniProtKB">
        <authorList>
            <consortium name="EnsemblMetazoa"/>
        </authorList>
    </citation>
    <scope>IDENTIFICATION</scope>
    <source>
        <strain evidence="13">SANGQUA</strain>
    </source>
</reference>
<evidence type="ECO:0000259" key="12">
    <source>
        <dbReference type="PROSITE" id="PS50089"/>
    </source>
</evidence>
<sequence>MSVVRTKVLGLVDVIMRVPSLFIIDEILKIGMGVPIGQPAGQPANSSAINLDSPPVAAMLPDDDRGMQDSIEVYKFVSLAVLKFLICLFGAISAACVFMLWTRHLVIVYMYMVSVGLIFLSYWSNVSALSVISDSPSLLEDVLSLNMDRLLDPGGVLISILPHLLAQWLMGVIFAYIHLGPRHKIVQKALPFSFLMPLLLAMLPLPSLVLKHSPAFAAILPLVLSKIALWSSSFDVVKTILSGYQHARNFASNFGIATLIENEWQRLNVPCVLRVFWTIRLTEHLVSLLMSSEAPLRFAATVQSVLVSGCETLTAVLGMTSIISLICHYIGKMFQLFLLSEDYDEDKSIGTVSAILFYILALQTGLTSLSPDKRIVRLCRNMCLLVTALLHFLHNIVAPILMSLSAARNPSRKRHARALIVCAFLLIAPGSLLAVLWASHSPSTWLLAVTAFSVEVIVKVLVSLATYTLFLLDARRQTFWEKLDDYVYYIRAFGNSVEFCFGIFLFFNGAWILIFESEMIPIGGAIRALMMGIHAYFNIWCEARAGWVVFMKRRTAVHKISSLPEATTAQLQQFDDVCAICYQDMTSAKITRCNHYFHGVCLRKWLYVQDRCPLCHEIIMNQDGNPGDESIEEQLNNGDNVRIEPRTGRPEPSADATNNRLQNVPQQAAIVQGTDQAEQPPAQPLFDDRYFEEQINNISRAASASRSMVGIRAGQTDAQTDASKRAPHHPEEQYRDEYGVTMRFGARENAHLYANNPAGIAAPQPSSGGATGTVDGNYPSGSNSSDGSPSSSSSSSNTEDTGSMSSGSSASSSASGTLSGLSNSSLMSAAAISFNLRRRNHVLLQQEQQQQQQQQPQQPTSPRE</sequence>
<keyword evidence="2 11" id="KW-0812">Transmembrane</keyword>
<dbReference type="GO" id="GO:0008270">
    <property type="term" value="F:zinc ion binding"/>
    <property type="evidence" value="ECO:0007669"/>
    <property type="project" value="UniProtKB-KW"/>
</dbReference>
<feature type="region of interest" description="Disordered" evidence="10">
    <location>
        <begin position="623"/>
        <end position="660"/>
    </location>
</feature>
<feature type="transmembrane region" description="Helical" evidence="11">
    <location>
        <begin position="382"/>
        <end position="404"/>
    </location>
</feature>
<feature type="transmembrane region" description="Helical" evidence="11">
    <location>
        <begin position="76"/>
        <end position="101"/>
    </location>
</feature>
<proteinExistence type="predicted"/>
<evidence type="ECO:0000256" key="3">
    <source>
        <dbReference type="ARBA" id="ARBA00022723"/>
    </source>
</evidence>
<dbReference type="GO" id="GO:0036513">
    <property type="term" value="C:Derlin-1 retrotranslocation complex"/>
    <property type="evidence" value="ECO:0007669"/>
    <property type="project" value="TreeGrafter"/>
</dbReference>
<dbReference type="VEuPathDB" id="VectorBase:AQUA001543"/>
<feature type="region of interest" description="Disordered" evidence="10">
    <location>
        <begin position="701"/>
        <end position="736"/>
    </location>
</feature>
<keyword evidence="8 11" id="KW-0472">Membrane</keyword>
<dbReference type="Pfam" id="PF13705">
    <property type="entry name" value="TRC8_N"/>
    <property type="match status" value="1"/>
</dbReference>
<dbReference type="EnsemblMetazoa" id="AQUA001543-RA">
    <property type="protein sequence ID" value="AQUA001543-PA"/>
    <property type="gene ID" value="AQUA001543"/>
</dbReference>
<feature type="transmembrane region" description="Helical" evidence="11">
    <location>
        <begin position="351"/>
        <end position="370"/>
    </location>
</feature>
<dbReference type="GO" id="GO:0061630">
    <property type="term" value="F:ubiquitin protein ligase activity"/>
    <property type="evidence" value="ECO:0007669"/>
    <property type="project" value="TreeGrafter"/>
</dbReference>
<evidence type="ECO:0000313" key="14">
    <source>
        <dbReference type="Proteomes" id="UP000076407"/>
    </source>
</evidence>
<dbReference type="GO" id="GO:0043161">
    <property type="term" value="P:proteasome-mediated ubiquitin-dependent protein catabolic process"/>
    <property type="evidence" value="ECO:0007669"/>
    <property type="project" value="TreeGrafter"/>
</dbReference>
<keyword evidence="7 11" id="KW-1133">Transmembrane helix</keyword>
<dbReference type="InterPro" id="IPR050731">
    <property type="entry name" value="HRD1_E3_ubiq-ligases"/>
</dbReference>
<dbReference type="InterPro" id="IPR001841">
    <property type="entry name" value="Znf_RING"/>
</dbReference>
<dbReference type="PROSITE" id="PS50089">
    <property type="entry name" value="ZF_RING_2"/>
    <property type="match status" value="1"/>
</dbReference>
<evidence type="ECO:0000256" key="2">
    <source>
        <dbReference type="ARBA" id="ARBA00022692"/>
    </source>
</evidence>
<feature type="domain" description="RING-type" evidence="12">
    <location>
        <begin position="578"/>
        <end position="616"/>
    </location>
</feature>
<keyword evidence="3" id="KW-0479">Metal-binding</keyword>
<feature type="region of interest" description="Disordered" evidence="10">
    <location>
        <begin position="757"/>
        <end position="822"/>
    </location>
</feature>
<organism evidence="13 14">
    <name type="scientific">Anopheles quadriannulatus</name>
    <name type="common">Mosquito</name>
    <dbReference type="NCBI Taxonomy" id="34691"/>
    <lineage>
        <taxon>Eukaryota</taxon>
        <taxon>Metazoa</taxon>
        <taxon>Ecdysozoa</taxon>
        <taxon>Arthropoda</taxon>
        <taxon>Hexapoda</taxon>
        <taxon>Insecta</taxon>
        <taxon>Pterygota</taxon>
        <taxon>Neoptera</taxon>
        <taxon>Endopterygota</taxon>
        <taxon>Diptera</taxon>
        <taxon>Nematocera</taxon>
        <taxon>Culicoidea</taxon>
        <taxon>Culicidae</taxon>
        <taxon>Anophelinae</taxon>
        <taxon>Anopheles</taxon>
    </lineage>
</organism>
<evidence type="ECO:0000256" key="8">
    <source>
        <dbReference type="ARBA" id="ARBA00023136"/>
    </source>
</evidence>
<evidence type="ECO:0000256" key="1">
    <source>
        <dbReference type="ARBA" id="ARBA00004477"/>
    </source>
</evidence>
<evidence type="ECO:0000256" key="5">
    <source>
        <dbReference type="ARBA" id="ARBA00022824"/>
    </source>
</evidence>
<feature type="compositionally biased region" description="Basic and acidic residues" evidence="10">
    <location>
        <begin position="722"/>
        <end position="736"/>
    </location>
</feature>
<protein>
    <recommendedName>
        <fullName evidence="12">RING-type domain-containing protein</fullName>
    </recommendedName>
</protein>
<accession>A0A182WVI7</accession>
<dbReference type="CDD" id="cd16476">
    <property type="entry name" value="RING-H2_RNF139-like"/>
    <property type="match status" value="1"/>
</dbReference>
<keyword evidence="6" id="KW-0862">Zinc</keyword>
<dbReference type="Pfam" id="PF13639">
    <property type="entry name" value="zf-RING_2"/>
    <property type="match status" value="1"/>
</dbReference>
<dbReference type="SUPFAM" id="SSF57850">
    <property type="entry name" value="RING/U-box"/>
    <property type="match status" value="1"/>
</dbReference>
<evidence type="ECO:0000256" key="4">
    <source>
        <dbReference type="ARBA" id="ARBA00022771"/>
    </source>
</evidence>
<evidence type="ECO:0000256" key="6">
    <source>
        <dbReference type="ARBA" id="ARBA00022833"/>
    </source>
</evidence>
<dbReference type="Proteomes" id="UP000076407">
    <property type="component" value="Unassembled WGS sequence"/>
</dbReference>
<evidence type="ECO:0000256" key="9">
    <source>
        <dbReference type="PROSITE-ProRule" id="PRU00175"/>
    </source>
</evidence>
<feature type="region of interest" description="Disordered" evidence="10">
    <location>
        <begin position="842"/>
        <end position="864"/>
    </location>
</feature>
<dbReference type="AlphaFoldDB" id="A0A182WVI7"/>
<feature type="transmembrane region" description="Helical" evidence="11">
    <location>
        <begin position="108"/>
        <end position="133"/>
    </location>
</feature>
<dbReference type="SMART" id="SM00184">
    <property type="entry name" value="RING"/>
    <property type="match status" value="1"/>
</dbReference>
<feature type="transmembrane region" description="Helical" evidence="11">
    <location>
        <begin position="313"/>
        <end position="331"/>
    </location>
</feature>
<dbReference type="PANTHER" id="PTHR22763">
    <property type="entry name" value="RING ZINC FINGER PROTEIN"/>
    <property type="match status" value="1"/>
</dbReference>
<feature type="transmembrane region" description="Helical" evidence="11">
    <location>
        <begin position="416"/>
        <end position="438"/>
    </location>
</feature>
<dbReference type="GO" id="GO:0036503">
    <property type="term" value="P:ERAD pathway"/>
    <property type="evidence" value="ECO:0007669"/>
    <property type="project" value="TreeGrafter"/>
</dbReference>
<keyword evidence="5" id="KW-0256">Endoplasmic reticulum</keyword>
<evidence type="ECO:0000256" key="7">
    <source>
        <dbReference type="ARBA" id="ARBA00022989"/>
    </source>
</evidence>
<evidence type="ECO:0000256" key="11">
    <source>
        <dbReference type="SAM" id="Phobius"/>
    </source>
</evidence>
<comment type="subcellular location">
    <subcellularLocation>
        <location evidence="1">Endoplasmic reticulum membrane</location>
        <topology evidence="1">Multi-pass membrane protein</topology>
    </subcellularLocation>
</comment>
<feature type="transmembrane region" description="Helical" evidence="11">
    <location>
        <begin position="153"/>
        <end position="177"/>
    </location>
</feature>
<feature type="compositionally biased region" description="Low complexity" evidence="10">
    <location>
        <begin position="845"/>
        <end position="858"/>
    </location>
</feature>
<feature type="transmembrane region" description="Helical" evidence="11">
    <location>
        <begin position="445"/>
        <end position="472"/>
    </location>
</feature>
<evidence type="ECO:0000313" key="13">
    <source>
        <dbReference type="EnsemblMetazoa" id="AQUA001543-PA"/>
    </source>
</evidence>